<dbReference type="Pfam" id="PF01996">
    <property type="entry name" value="F420_ligase"/>
    <property type="match status" value="1"/>
</dbReference>
<dbReference type="RefSeq" id="WP_004593148.1">
    <property type="nucleotide sequence ID" value="NZ_APMM01000048.1"/>
</dbReference>
<dbReference type="Gene3D" id="3.30.1330.100">
    <property type="entry name" value="CofE-like"/>
    <property type="match status" value="1"/>
</dbReference>
<gene>
    <name evidence="3" type="ORF">J422_06035</name>
</gene>
<dbReference type="PANTHER" id="PTHR47917">
    <property type="match status" value="1"/>
</dbReference>
<dbReference type="PATRIC" id="fig|1069083.5.peg.1175"/>
<evidence type="ECO:0000259" key="2">
    <source>
        <dbReference type="Pfam" id="PF01996"/>
    </source>
</evidence>
<protein>
    <recommendedName>
        <fullName evidence="2">Coenzyme F420:L-glutamate ligase-like domain-containing protein</fullName>
    </recommendedName>
</protein>
<keyword evidence="4" id="KW-1185">Reference proteome</keyword>
<dbReference type="GO" id="GO:0052618">
    <property type="term" value="F:coenzyme F420-0:L-glutamate ligase activity"/>
    <property type="evidence" value="ECO:0007669"/>
    <property type="project" value="TreeGrafter"/>
</dbReference>
<keyword evidence="1" id="KW-1133">Transmembrane helix</keyword>
<accession>N6VRI6</accession>
<dbReference type="STRING" id="1069083.GCA_000371805_00927"/>
<dbReference type="EMBL" id="APMM01000048">
    <property type="protein sequence ID" value="ENN95771.1"/>
    <property type="molecule type" value="Genomic_DNA"/>
</dbReference>
<dbReference type="AlphaFoldDB" id="N6VRI6"/>
<dbReference type="SUPFAM" id="SSF144010">
    <property type="entry name" value="CofE-like"/>
    <property type="match status" value="1"/>
</dbReference>
<dbReference type="Proteomes" id="UP000053695">
    <property type="component" value="Unassembled WGS sequence"/>
</dbReference>
<dbReference type="PANTHER" id="PTHR47917:SF1">
    <property type="entry name" value="COENZYME F420:L-GLUTAMATE LIGASE"/>
    <property type="match status" value="1"/>
</dbReference>
<keyword evidence="1" id="KW-0812">Transmembrane</keyword>
<feature type="domain" description="Coenzyme F420:L-glutamate ligase-like" evidence="2">
    <location>
        <begin position="6"/>
        <end position="191"/>
    </location>
</feature>
<evidence type="ECO:0000313" key="3">
    <source>
        <dbReference type="EMBL" id="ENN95771.1"/>
    </source>
</evidence>
<proteinExistence type="predicted"/>
<name>N6VRI6_9EURY</name>
<feature type="transmembrane region" description="Helical" evidence="1">
    <location>
        <begin position="181"/>
        <end position="200"/>
    </location>
</feature>
<dbReference type="InterPro" id="IPR002847">
    <property type="entry name" value="F420-0_gamma-glut_ligase-dom"/>
</dbReference>
<evidence type="ECO:0000313" key="4">
    <source>
        <dbReference type="Proteomes" id="UP000053695"/>
    </source>
</evidence>
<sequence length="285" mass="33045">MRAYPIRTRYIKRGENFIPIVLEAIRKSNIRLEDGDVIILSEKMVSTAEGNFIDEEQFKPSILAYLCYYWSKYIWGYLLGKIFLKEEKIKSLRKMPKRESLKHKQMIIETLGLRYALKPYAEGGVDLTNVPLTYANPLPKEPKKWAEMLYHEIKREFNVNVLVMIADTDATYKVLNFYVTALPYAIDGIISGLGFFGFLLGKIAEKLKIGGFIGGTPLAIAGEMRYGIKELARMAYIADRVQNNIKNVNELLERYNTYVITEDILEKMEHTPIVIIKVREEWKRE</sequence>
<keyword evidence="1" id="KW-0472">Membrane</keyword>
<comment type="caution">
    <text evidence="3">The sequence shown here is derived from an EMBL/GenBank/DDBJ whole genome shotgun (WGS) entry which is preliminary data.</text>
</comment>
<dbReference type="PIRSF" id="PIRSF006563">
    <property type="entry name" value="UCP006563"/>
    <property type="match status" value="1"/>
</dbReference>
<organism evidence="3 4">
    <name type="scientific">Methanocaldococcus villosus KIN24-T80</name>
    <dbReference type="NCBI Taxonomy" id="1069083"/>
    <lineage>
        <taxon>Archaea</taxon>
        <taxon>Methanobacteriati</taxon>
        <taxon>Methanobacteriota</taxon>
        <taxon>Methanomada group</taxon>
        <taxon>Methanococci</taxon>
        <taxon>Methanococcales</taxon>
        <taxon>Methanocaldococcaceae</taxon>
        <taxon>Methanocaldococcus</taxon>
    </lineage>
</organism>
<evidence type="ECO:0000256" key="1">
    <source>
        <dbReference type="SAM" id="Phobius"/>
    </source>
</evidence>
<dbReference type="InterPro" id="IPR012030">
    <property type="entry name" value="UCP006563"/>
</dbReference>
<reference evidence="3 4" key="1">
    <citation type="journal article" date="2013" name="Genome Announc.">
        <title>Draft Genome Sequence of a Highly Flagellated, Fast-Swimming Archaeon, Methanocaldococcus villosus Strain KIN24-T80 (DSM 22612).</title>
        <authorList>
            <person name="Thennarasu S."/>
            <person name="Polireddy D."/>
            <person name="Antony A."/>
            <person name="Yada M.R."/>
            <person name="Algarawi S."/>
            <person name="Sivakumar N."/>
        </authorList>
    </citation>
    <scope>NUCLEOTIDE SEQUENCE [LARGE SCALE GENOMIC DNA]</scope>
    <source>
        <strain evidence="3 4">KIN24-T80</strain>
    </source>
</reference>
<dbReference type="OrthoDB" id="11383at2157"/>